<keyword evidence="1" id="KW-1133">Transmembrane helix</keyword>
<reference evidence="2" key="1">
    <citation type="submission" date="2025-08" db="UniProtKB">
        <authorList>
            <consortium name="Ensembl"/>
        </authorList>
    </citation>
    <scope>IDENTIFICATION</scope>
</reference>
<reference evidence="2" key="2">
    <citation type="submission" date="2025-09" db="UniProtKB">
        <authorList>
            <consortium name="Ensembl"/>
        </authorList>
    </citation>
    <scope>IDENTIFICATION</scope>
</reference>
<dbReference type="Ensembl" id="ENSACDT00005018894.1">
    <property type="protein sequence ID" value="ENSACDP00005015696.1"/>
    <property type="gene ID" value="ENSACDG00005011489.1"/>
</dbReference>
<dbReference type="AlphaFoldDB" id="A0A8B9E2B3"/>
<keyword evidence="1" id="KW-0812">Transmembrane</keyword>
<evidence type="ECO:0000313" key="2">
    <source>
        <dbReference type="Ensembl" id="ENSACDP00005015696.1"/>
    </source>
</evidence>
<sequence>RRATKMIKGLEGRDNSIYVCLSLTVCMHVCLPLCVCICMHRSVSFCGCVCICLPVCEHASVSTNVQVCASISISLCVHVNISLCVHVHTRMGISLYVYVCASVLGLSGMESPFPAHTVLCSALIAGTALVSLQCCV</sequence>
<protein>
    <submittedName>
        <fullName evidence="2">Uncharacterized protein</fullName>
    </submittedName>
</protein>
<organism evidence="2 3">
    <name type="scientific">Anser cygnoides</name>
    <name type="common">Swan goose</name>
    <dbReference type="NCBI Taxonomy" id="8845"/>
    <lineage>
        <taxon>Eukaryota</taxon>
        <taxon>Metazoa</taxon>
        <taxon>Chordata</taxon>
        <taxon>Craniata</taxon>
        <taxon>Vertebrata</taxon>
        <taxon>Euteleostomi</taxon>
        <taxon>Archelosauria</taxon>
        <taxon>Archosauria</taxon>
        <taxon>Dinosauria</taxon>
        <taxon>Saurischia</taxon>
        <taxon>Theropoda</taxon>
        <taxon>Coelurosauria</taxon>
        <taxon>Aves</taxon>
        <taxon>Neognathae</taxon>
        <taxon>Galloanserae</taxon>
        <taxon>Anseriformes</taxon>
        <taxon>Anatidae</taxon>
        <taxon>Anserinae</taxon>
        <taxon>Anser</taxon>
    </lineage>
</organism>
<name>A0A8B9E2B3_ANSCY</name>
<accession>A0A8B9E2B3</accession>
<dbReference type="Proteomes" id="UP000694521">
    <property type="component" value="Unplaced"/>
</dbReference>
<keyword evidence="1" id="KW-0472">Membrane</keyword>
<feature type="transmembrane region" description="Helical" evidence="1">
    <location>
        <begin position="21"/>
        <end position="43"/>
    </location>
</feature>
<proteinExistence type="predicted"/>
<evidence type="ECO:0000313" key="3">
    <source>
        <dbReference type="Proteomes" id="UP000694521"/>
    </source>
</evidence>
<keyword evidence="3" id="KW-1185">Reference proteome</keyword>
<evidence type="ECO:0000256" key="1">
    <source>
        <dbReference type="SAM" id="Phobius"/>
    </source>
</evidence>